<evidence type="ECO:0000313" key="2">
    <source>
        <dbReference type="Proteomes" id="UP000295345"/>
    </source>
</evidence>
<proteinExistence type="predicted"/>
<reference evidence="1 2" key="1">
    <citation type="submission" date="2019-03" db="EMBL/GenBank/DDBJ databases">
        <title>Draft genome sequences of novel Actinobacteria.</title>
        <authorList>
            <person name="Sahin N."/>
            <person name="Ay H."/>
            <person name="Saygin H."/>
        </authorList>
    </citation>
    <scope>NUCLEOTIDE SEQUENCE [LARGE SCALE GENOMIC DNA]</scope>
    <source>
        <strain evidence="1 2">DSM 41900</strain>
    </source>
</reference>
<sequence length="107" mass="11050">MSSLVLVVGREERVVAAVVAAVGRHGITASGATEDAPALAELAAGEVTLLVIGGGIRGRSRELLRTVALAHGALVVETPLRGEDVESYVRREVLPVVTARDAGDPRC</sequence>
<accession>A0A4R4SVK8</accession>
<gene>
    <name evidence="1" type="ORF">E1283_27820</name>
</gene>
<dbReference type="Proteomes" id="UP000295345">
    <property type="component" value="Unassembled WGS sequence"/>
</dbReference>
<dbReference type="EMBL" id="SMKI01000389">
    <property type="protein sequence ID" value="TDC68167.1"/>
    <property type="molecule type" value="Genomic_DNA"/>
</dbReference>
<protein>
    <submittedName>
        <fullName evidence="1">Uncharacterized protein</fullName>
    </submittedName>
</protein>
<dbReference type="OrthoDB" id="4222425at2"/>
<dbReference type="AlphaFoldDB" id="A0A4R4SVK8"/>
<keyword evidence="2" id="KW-1185">Reference proteome</keyword>
<comment type="caution">
    <text evidence="1">The sequence shown here is derived from an EMBL/GenBank/DDBJ whole genome shotgun (WGS) entry which is preliminary data.</text>
</comment>
<name>A0A4R4SVK8_9ACTN</name>
<evidence type="ECO:0000313" key="1">
    <source>
        <dbReference type="EMBL" id="TDC68167.1"/>
    </source>
</evidence>
<organism evidence="1 2">
    <name type="scientific">Streptomyces hainanensis</name>
    <dbReference type="NCBI Taxonomy" id="402648"/>
    <lineage>
        <taxon>Bacteria</taxon>
        <taxon>Bacillati</taxon>
        <taxon>Actinomycetota</taxon>
        <taxon>Actinomycetes</taxon>
        <taxon>Kitasatosporales</taxon>
        <taxon>Streptomycetaceae</taxon>
        <taxon>Streptomyces</taxon>
    </lineage>
</organism>
<dbReference type="RefSeq" id="WP_132820921.1">
    <property type="nucleotide sequence ID" value="NZ_SMKI01000389.1"/>
</dbReference>